<dbReference type="PANTHER" id="PTHR46782">
    <property type="entry name" value="OS01G0757700 PROTEIN"/>
    <property type="match status" value="1"/>
</dbReference>
<accession>A0A2I0W0R5</accession>
<protein>
    <submittedName>
        <fullName evidence="1">Pentatricopeptide repeat-containing protein</fullName>
    </submittedName>
</protein>
<dbReference type="AlphaFoldDB" id="A0A2I0W0R5"/>
<dbReference type="PANTHER" id="PTHR46782:SF2">
    <property type="entry name" value="OS07G0545900 PROTEIN"/>
    <property type="match status" value="1"/>
</dbReference>
<sequence length="68" mass="7603">MNSSPMSNSHLWMKRDTAGSSEKALHLVRIVSKLPNEKEVIHGALDKWTAWETEFTVIVAATKAPEIL</sequence>
<dbReference type="Proteomes" id="UP000233837">
    <property type="component" value="Unassembled WGS sequence"/>
</dbReference>
<organism evidence="1 2">
    <name type="scientific">Dendrobium catenatum</name>
    <dbReference type="NCBI Taxonomy" id="906689"/>
    <lineage>
        <taxon>Eukaryota</taxon>
        <taxon>Viridiplantae</taxon>
        <taxon>Streptophyta</taxon>
        <taxon>Embryophyta</taxon>
        <taxon>Tracheophyta</taxon>
        <taxon>Spermatophyta</taxon>
        <taxon>Magnoliopsida</taxon>
        <taxon>Liliopsida</taxon>
        <taxon>Asparagales</taxon>
        <taxon>Orchidaceae</taxon>
        <taxon>Epidendroideae</taxon>
        <taxon>Malaxideae</taxon>
        <taxon>Dendrobiinae</taxon>
        <taxon>Dendrobium</taxon>
    </lineage>
</organism>
<keyword evidence="2" id="KW-1185">Reference proteome</keyword>
<name>A0A2I0W0R5_9ASPA</name>
<gene>
    <name evidence="1" type="ORF">MA16_Dca002521</name>
</gene>
<proteinExistence type="predicted"/>
<reference evidence="1 2" key="2">
    <citation type="journal article" date="2017" name="Nature">
        <title>The Apostasia genome and the evolution of orchids.</title>
        <authorList>
            <person name="Zhang G.Q."/>
            <person name="Liu K.W."/>
            <person name="Li Z."/>
            <person name="Lohaus R."/>
            <person name="Hsiao Y.Y."/>
            <person name="Niu S.C."/>
            <person name="Wang J.Y."/>
            <person name="Lin Y.C."/>
            <person name="Xu Q."/>
            <person name="Chen L.J."/>
            <person name="Yoshida K."/>
            <person name="Fujiwara S."/>
            <person name="Wang Z.W."/>
            <person name="Zhang Y.Q."/>
            <person name="Mitsuda N."/>
            <person name="Wang M."/>
            <person name="Liu G.H."/>
            <person name="Pecoraro L."/>
            <person name="Huang H.X."/>
            <person name="Xiao X.J."/>
            <person name="Lin M."/>
            <person name="Wu X.Y."/>
            <person name="Wu W.L."/>
            <person name="Chen Y.Y."/>
            <person name="Chang S.B."/>
            <person name="Sakamoto S."/>
            <person name="Ohme-Takagi M."/>
            <person name="Yagi M."/>
            <person name="Zeng S.J."/>
            <person name="Shen C.Y."/>
            <person name="Yeh C.M."/>
            <person name="Luo Y.B."/>
            <person name="Tsai W.C."/>
            <person name="Van de Peer Y."/>
            <person name="Liu Z.J."/>
        </authorList>
    </citation>
    <scope>NUCLEOTIDE SEQUENCE [LARGE SCALE GENOMIC DNA]</scope>
    <source>
        <tissue evidence="1">The whole plant</tissue>
    </source>
</reference>
<dbReference type="InterPro" id="IPR044646">
    <property type="entry name" value="EMB1417-like"/>
</dbReference>
<dbReference type="EMBL" id="KZ503041">
    <property type="protein sequence ID" value="PKU69251.1"/>
    <property type="molecule type" value="Genomic_DNA"/>
</dbReference>
<reference evidence="1 2" key="1">
    <citation type="journal article" date="2016" name="Sci. Rep.">
        <title>The Dendrobium catenatum Lindl. genome sequence provides insights into polysaccharide synthase, floral development and adaptive evolution.</title>
        <authorList>
            <person name="Zhang G.Q."/>
            <person name="Xu Q."/>
            <person name="Bian C."/>
            <person name="Tsai W.C."/>
            <person name="Yeh C.M."/>
            <person name="Liu K.W."/>
            <person name="Yoshida K."/>
            <person name="Zhang L.S."/>
            <person name="Chang S.B."/>
            <person name="Chen F."/>
            <person name="Shi Y."/>
            <person name="Su Y.Y."/>
            <person name="Zhang Y.Q."/>
            <person name="Chen L.J."/>
            <person name="Yin Y."/>
            <person name="Lin M."/>
            <person name="Huang H."/>
            <person name="Deng H."/>
            <person name="Wang Z.W."/>
            <person name="Zhu S.L."/>
            <person name="Zhao X."/>
            <person name="Deng C."/>
            <person name="Niu S.C."/>
            <person name="Huang J."/>
            <person name="Wang M."/>
            <person name="Liu G.H."/>
            <person name="Yang H.J."/>
            <person name="Xiao X.J."/>
            <person name="Hsiao Y.Y."/>
            <person name="Wu W.L."/>
            <person name="Chen Y.Y."/>
            <person name="Mitsuda N."/>
            <person name="Ohme-Takagi M."/>
            <person name="Luo Y.B."/>
            <person name="Van de Peer Y."/>
            <person name="Liu Z.J."/>
        </authorList>
    </citation>
    <scope>NUCLEOTIDE SEQUENCE [LARGE SCALE GENOMIC DNA]</scope>
    <source>
        <tissue evidence="1">The whole plant</tissue>
    </source>
</reference>
<evidence type="ECO:0000313" key="2">
    <source>
        <dbReference type="Proteomes" id="UP000233837"/>
    </source>
</evidence>
<evidence type="ECO:0000313" key="1">
    <source>
        <dbReference type="EMBL" id="PKU69251.1"/>
    </source>
</evidence>